<keyword evidence="3" id="KW-1185">Reference proteome</keyword>
<protein>
    <submittedName>
        <fullName evidence="2">Putative membrane protein</fullName>
    </submittedName>
</protein>
<gene>
    <name evidence="2" type="ORF">EC912_11024</name>
</gene>
<dbReference type="AlphaFoldDB" id="A0A4R3YKM3"/>
<comment type="caution">
    <text evidence="2">The sequence shown here is derived from an EMBL/GenBank/DDBJ whole genome shotgun (WGS) entry which is preliminary data.</text>
</comment>
<evidence type="ECO:0000313" key="3">
    <source>
        <dbReference type="Proteomes" id="UP000295645"/>
    </source>
</evidence>
<accession>A0A4R3YKM3</accession>
<evidence type="ECO:0000313" key="2">
    <source>
        <dbReference type="EMBL" id="TCV91594.1"/>
    </source>
</evidence>
<dbReference type="Proteomes" id="UP000295645">
    <property type="component" value="Unassembled WGS sequence"/>
</dbReference>
<name>A0A4R3YKM3_9GAMM</name>
<sequence length="65" mass="6907">MARAIKYAATHFSIAFSMSYAVNQSVLASTAIGVAEPIAFAFGRRAFRQDAGRQAVREPAKVCAG</sequence>
<proteinExistence type="predicted"/>
<dbReference type="EMBL" id="SMCS01000010">
    <property type="protein sequence ID" value="TCV91594.1"/>
    <property type="molecule type" value="Genomic_DNA"/>
</dbReference>
<evidence type="ECO:0000259" key="1">
    <source>
        <dbReference type="Pfam" id="PF09834"/>
    </source>
</evidence>
<feature type="domain" description="DUF2061" evidence="1">
    <location>
        <begin position="1"/>
        <end position="39"/>
    </location>
</feature>
<dbReference type="RefSeq" id="WP_165973659.1">
    <property type="nucleotide sequence ID" value="NZ_SMCS01000010.1"/>
</dbReference>
<organism evidence="2 3">
    <name type="scientific">Luteibacter rhizovicinus</name>
    <dbReference type="NCBI Taxonomy" id="242606"/>
    <lineage>
        <taxon>Bacteria</taxon>
        <taxon>Pseudomonadati</taxon>
        <taxon>Pseudomonadota</taxon>
        <taxon>Gammaproteobacteria</taxon>
        <taxon>Lysobacterales</taxon>
        <taxon>Rhodanobacteraceae</taxon>
        <taxon>Luteibacter</taxon>
    </lineage>
</organism>
<reference evidence="2 3" key="1">
    <citation type="submission" date="2019-03" db="EMBL/GenBank/DDBJ databases">
        <title>Above-ground endophytic microbial communities from plants in different locations in the United States.</title>
        <authorList>
            <person name="Frank C."/>
        </authorList>
    </citation>
    <scope>NUCLEOTIDE SEQUENCE [LARGE SCALE GENOMIC DNA]</scope>
    <source>
        <strain evidence="2 3">LP_13_YM</strain>
    </source>
</reference>
<dbReference type="Pfam" id="PF09834">
    <property type="entry name" value="DUF2061"/>
    <property type="match status" value="1"/>
</dbReference>
<dbReference type="InterPro" id="IPR018638">
    <property type="entry name" value="DUF2061_membrane"/>
</dbReference>